<protein>
    <submittedName>
        <fullName evidence="1">Uncharacterized protein</fullName>
    </submittedName>
</protein>
<accession>B7KJW9</accession>
<keyword evidence="2" id="KW-1185">Reference proteome</keyword>
<dbReference type="KEGG" id="cyc:PCC7424_1117"/>
<dbReference type="AlphaFoldDB" id="B7KJW9"/>
<dbReference type="RefSeq" id="WP_012598514.1">
    <property type="nucleotide sequence ID" value="NC_011729.1"/>
</dbReference>
<name>B7KJW9_GLOC7</name>
<dbReference type="Proteomes" id="UP000002384">
    <property type="component" value="Chromosome"/>
</dbReference>
<evidence type="ECO:0000313" key="2">
    <source>
        <dbReference type="Proteomes" id="UP000002384"/>
    </source>
</evidence>
<evidence type="ECO:0000313" key="1">
    <source>
        <dbReference type="EMBL" id="ACK69568.1"/>
    </source>
</evidence>
<dbReference type="OrthoDB" id="560641at2"/>
<proteinExistence type="predicted"/>
<reference evidence="2" key="1">
    <citation type="journal article" date="2011" name="MBio">
        <title>Novel metabolic attributes of the genus Cyanothece, comprising a group of unicellular nitrogen-fixing Cyanobacteria.</title>
        <authorList>
            <person name="Bandyopadhyay A."/>
            <person name="Elvitigala T."/>
            <person name="Welsh E."/>
            <person name="Stockel J."/>
            <person name="Liberton M."/>
            <person name="Min H."/>
            <person name="Sherman L.A."/>
            <person name="Pakrasi H.B."/>
        </authorList>
    </citation>
    <scope>NUCLEOTIDE SEQUENCE [LARGE SCALE GENOMIC DNA]</scope>
    <source>
        <strain evidence="2">PCC 7424</strain>
    </source>
</reference>
<sequence>MTNVKDHFIGEDLGVRKNNIPWWKREVWGKDSLLEDLISKFRKPSVPESIYLLHIRSMMDLQVFAKSAKALDNDKFSNEEFLLYVKIKCALRKGLNEYEKIAETVELFQVAIEAKNSYITLDQTELRYRSSKQQQLYDFVQELLIANEDKTQFRSQVKEKLNELLPQIKTEEGRNALQAYVKELDKLAEHELGLKLLSLFKVSNLADYSILRIISDLINSLKEQDVTNLKTLTVLVINQYDVFEQLGRIIGITGTDSTPETYGRMIQYITLSHRHKLSYIKFEELMKVMRQWYPHYLTVSQFREQYPPKKYTVPKDFFQPIPGIEIYEKYQKSLTDKNTGLTYINFN</sequence>
<dbReference type="eggNOG" id="ENOG502ZCIK">
    <property type="taxonomic scope" value="Bacteria"/>
</dbReference>
<dbReference type="EMBL" id="CP001291">
    <property type="protein sequence ID" value="ACK69568.1"/>
    <property type="molecule type" value="Genomic_DNA"/>
</dbReference>
<gene>
    <name evidence="1" type="ordered locus">PCC7424_1117</name>
</gene>
<organism evidence="1 2">
    <name type="scientific">Gloeothece citriformis (strain PCC 7424)</name>
    <name type="common">Cyanothece sp. (strain PCC 7424)</name>
    <dbReference type="NCBI Taxonomy" id="65393"/>
    <lineage>
        <taxon>Bacteria</taxon>
        <taxon>Bacillati</taxon>
        <taxon>Cyanobacteriota</taxon>
        <taxon>Cyanophyceae</taxon>
        <taxon>Oscillatoriophycideae</taxon>
        <taxon>Chroococcales</taxon>
        <taxon>Aphanothecaceae</taxon>
        <taxon>Gloeothece</taxon>
        <taxon>Gloeothece citriformis</taxon>
    </lineage>
</organism>
<dbReference type="HOGENOM" id="CLU_828243_0_0_3"/>